<keyword evidence="10" id="KW-1185">Reference proteome</keyword>
<dbReference type="GO" id="GO:0005886">
    <property type="term" value="C:plasma membrane"/>
    <property type="evidence" value="ECO:0007669"/>
    <property type="project" value="UniProtKB-SubCell"/>
</dbReference>
<reference evidence="9 10" key="1">
    <citation type="submission" date="2019-03" db="EMBL/GenBank/DDBJ databases">
        <title>Genomic Encyclopedia of Type Strains, Phase IV (KMG-IV): sequencing the most valuable type-strain genomes for metagenomic binning, comparative biology and taxonomic classification.</title>
        <authorList>
            <person name="Goeker M."/>
        </authorList>
    </citation>
    <scope>NUCLEOTIDE SEQUENCE [LARGE SCALE GENOMIC DNA]</scope>
    <source>
        <strain evidence="9 10">DSM 100433</strain>
    </source>
</reference>
<feature type="transmembrane region" description="Helical" evidence="7">
    <location>
        <begin position="241"/>
        <end position="262"/>
    </location>
</feature>
<dbReference type="GO" id="GO:0055085">
    <property type="term" value="P:transmembrane transport"/>
    <property type="evidence" value="ECO:0007669"/>
    <property type="project" value="InterPro"/>
</dbReference>
<evidence type="ECO:0000256" key="3">
    <source>
        <dbReference type="ARBA" id="ARBA00022475"/>
    </source>
</evidence>
<comment type="similarity">
    <text evidence="7">Belongs to the binding-protein-dependent transport system permease family.</text>
</comment>
<dbReference type="PROSITE" id="PS50928">
    <property type="entry name" value="ABC_TM1"/>
    <property type="match status" value="1"/>
</dbReference>
<dbReference type="PANTHER" id="PTHR43744">
    <property type="entry name" value="ABC TRANSPORTER PERMEASE PROTEIN MG189-RELATED-RELATED"/>
    <property type="match status" value="1"/>
</dbReference>
<feature type="domain" description="ABC transmembrane type-1" evidence="8">
    <location>
        <begin position="71"/>
        <end position="262"/>
    </location>
</feature>
<dbReference type="CDD" id="cd06261">
    <property type="entry name" value="TM_PBP2"/>
    <property type="match status" value="1"/>
</dbReference>
<feature type="transmembrane region" description="Helical" evidence="7">
    <location>
        <begin position="139"/>
        <end position="162"/>
    </location>
</feature>
<feature type="transmembrane region" description="Helical" evidence="7">
    <location>
        <begin position="12"/>
        <end position="33"/>
    </location>
</feature>
<feature type="transmembrane region" description="Helical" evidence="7">
    <location>
        <begin position="106"/>
        <end position="127"/>
    </location>
</feature>
<keyword evidence="3" id="KW-1003">Cell membrane</keyword>
<dbReference type="PANTHER" id="PTHR43744:SF8">
    <property type="entry name" value="SN-GLYCEROL-3-PHOSPHATE TRANSPORT SYSTEM PERMEASE PROTEIN UGPE"/>
    <property type="match status" value="1"/>
</dbReference>
<evidence type="ECO:0000256" key="1">
    <source>
        <dbReference type="ARBA" id="ARBA00004651"/>
    </source>
</evidence>
<dbReference type="InterPro" id="IPR000515">
    <property type="entry name" value="MetI-like"/>
</dbReference>
<comment type="caution">
    <text evidence="9">The sequence shown here is derived from an EMBL/GenBank/DDBJ whole genome shotgun (WGS) entry which is preliminary data.</text>
</comment>
<dbReference type="AlphaFoldDB" id="A0A9X8UKG2"/>
<evidence type="ECO:0000313" key="9">
    <source>
        <dbReference type="EMBL" id="TCL43774.1"/>
    </source>
</evidence>
<keyword evidence="5 7" id="KW-1133">Transmembrane helix</keyword>
<name>A0A9X8UKG2_9FIRM</name>
<dbReference type="InterPro" id="IPR035906">
    <property type="entry name" value="MetI-like_sf"/>
</dbReference>
<keyword evidence="2 7" id="KW-0813">Transport</keyword>
<dbReference type="EMBL" id="SLUK01000004">
    <property type="protein sequence ID" value="TCL43774.1"/>
    <property type="molecule type" value="Genomic_DNA"/>
</dbReference>
<organism evidence="9 10">
    <name type="scientific">Harryflintia acetispora</name>
    <dbReference type="NCBI Taxonomy" id="1849041"/>
    <lineage>
        <taxon>Bacteria</taxon>
        <taxon>Bacillati</taxon>
        <taxon>Bacillota</taxon>
        <taxon>Clostridia</taxon>
        <taxon>Eubacteriales</taxon>
        <taxon>Oscillospiraceae</taxon>
        <taxon>Harryflintia</taxon>
    </lineage>
</organism>
<feature type="transmembrane region" description="Helical" evidence="7">
    <location>
        <begin position="183"/>
        <end position="208"/>
    </location>
</feature>
<sequence>MEKNIKSKIVHILLWIMLIVLVLSIFLPFYWMIISGFKANKDLYSNSFGLPTVWKVENYATAWRVGVGRFIGNSVFVTLVSTILTLALSAACAFGLSRFKFRGREVLFMVILAGLLLAPQVALVPLYRILSTMGIYNTYLAMIVPYVAFRIPFTVFLIRAYLLDFPKDIEEAAIIDGCSTFRIFLSITLPVSKPVLASASLLAVMSFWNEFMMAMVFTSDNSIRTIPLGLATLKGTLSTDWGALIAGLVIAAIPVIILFVAFQKQFVRGMTAGGVKG</sequence>
<evidence type="ECO:0000256" key="5">
    <source>
        <dbReference type="ARBA" id="ARBA00022989"/>
    </source>
</evidence>
<accession>A0A9X8UKG2</accession>
<evidence type="ECO:0000313" key="10">
    <source>
        <dbReference type="Proteomes" id="UP000294682"/>
    </source>
</evidence>
<dbReference type="Gene3D" id="1.10.3720.10">
    <property type="entry name" value="MetI-like"/>
    <property type="match status" value="1"/>
</dbReference>
<dbReference type="Proteomes" id="UP000294682">
    <property type="component" value="Unassembled WGS sequence"/>
</dbReference>
<dbReference type="Pfam" id="PF00528">
    <property type="entry name" value="BPD_transp_1"/>
    <property type="match status" value="1"/>
</dbReference>
<dbReference type="SUPFAM" id="SSF161098">
    <property type="entry name" value="MetI-like"/>
    <property type="match status" value="1"/>
</dbReference>
<protein>
    <submittedName>
        <fullName evidence="9">Carbohydrate ABC transporter membrane protein 2 (CUT1 family)</fullName>
    </submittedName>
</protein>
<keyword evidence="4 7" id="KW-0812">Transmembrane</keyword>
<keyword evidence="6 7" id="KW-0472">Membrane</keyword>
<evidence type="ECO:0000259" key="8">
    <source>
        <dbReference type="PROSITE" id="PS50928"/>
    </source>
</evidence>
<evidence type="ECO:0000256" key="6">
    <source>
        <dbReference type="ARBA" id="ARBA00023136"/>
    </source>
</evidence>
<evidence type="ECO:0000256" key="7">
    <source>
        <dbReference type="RuleBase" id="RU363032"/>
    </source>
</evidence>
<dbReference type="RefSeq" id="WP_132084362.1">
    <property type="nucleotide sequence ID" value="NZ_JADNAH010000042.1"/>
</dbReference>
<feature type="transmembrane region" description="Helical" evidence="7">
    <location>
        <begin position="70"/>
        <end position="94"/>
    </location>
</feature>
<proteinExistence type="inferred from homology"/>
<evidence type="ECO:0000256" key="4">
    <source>
        <dbReference type="ARBA" id="ARBA00022692"/>
    </source>
</evidence>
<gene>
    <name evidence="9" type="ORF">EDD78_104112</name>
</gene>
<evidence type="ECO:0000256" key="2">
    <source>
        <dbReference type="ARBA" id="ARBA00022448"/>
    </source>
</evidence>
<comment type="subcellular location">
    <subcellularLocation>
        <location evidence="1 7">Cell membrane</location>
        <topology evidence="1 7">Multi-pass membrane protein</topology>
    </subcellularLocation>
</comment>